<dbReference type="RefSeq" id="WP_260043646.1">
    <property type="nucleotide sequence ID" value="NZ_JANZXA010000001.1"/>
</dbReference>
<dbReference type="EMBL" id="JANZXA010000001">
    <property type="protein sequence ID" value="MCT2398489.1"/>
    <property type="molecule type" value="Genomic_DNA"/>
</dbReference>
<gene>
    <name evidence="1" type="ORF">NZK81_02905</name>
</gene>
<reference evidence="1" key="1">
    <citation type="submission" date="2022-09" db="EMBL/GenBank/DDBJ databases">
        <title>Novosphingobium sp. Nov., a polycyclic aromatic hydrocarbon-degrading bacterium isolated form mangrove sediments in HongKong.</title>
        <authorList>
            <person name="Hu Z."/>
        </authorList>
    </citation>
    <scope>NUCLEOTIDE SEQUENCE</scope>
    <source>
        <strain evidence="1">HK4-1</strain>
    </source>
</reference>
<evidence type="ECO:0000313" key="2">
    <source>
        <dbReference type="Proteomes" id="UP001165583"/>
    </source>
</evidence>
<protein>
    <submittedName>
        <fullName evidence="1">Uncharacterized protein</fullName>
    </submittedName>
</protein>
<sequence>MSGAPQWPEILGLYRRFVRLHAESAGLEFNRDFARIKEIAAESEELRKRLDLRPMPTSDLKVGGLYWGHEELCAVWTTGAEDHWAFTRLVIDFIARELDVLTMIDVHNVLGLAHAFGPMIVDQVFDMVEQSLPSFRGEVRRKELTVEDDEDGTERLIVATLDDDSDDRPDEAPFTLCAPGEEAATLIDIIDLDKDAFTAIGELIEERDRMARRALRGAPFPDV</sequence>
<name>A0ABT2I106_9SPHN</name>
<accession>A0ABT2I106</accession>
<proteinExistence type="predicted"/>
<keyword evidence="2" id="KW-1185">Reference proteome</keyword>
<evidence type="ECO:0000313" key="1">
    <source>
        <dbReference type="EMBL" id="MCT2398489.1"/>
    </source>
</evidence>
<comment type="caution">
    <text evidence="1">The sequence shown here is derived from an EMBL/GenBank/DDBJ whole genome shotgun (WGS) entry which is preliminary data.</text>
</comment>
<organism evidence="1 2">
    <name type="scientific">Novosphingobium mangrovi</name>
    <name type="common">ex Huang et al. 2023</name>
    <dbReference type="NCBI Taxonomy" id="2976432"/>
    <lineage>
        <taxon>Bacteria</taxon>
        <taxon>Pseudomonadati</taxon>
        <taxon>Pseudomonadota</taxon>
        <taxon>Alphaproteobacteria</taxon>
        <taxon>Sphingomonadales</taxon>
        <taxon>Sphingomonadaceae</taxon>
        <taxon>Novosphingobium</taxon>
    </lineage>
</organism>
<dbReference type="Proteomes" id="UP001165583">
    <property type="component" value="Unassembled WGS sequence"/>
</dbReference>